<reference evidence="5" key="1">
    <citation type="submission" date="2021-03" db="EMBL/GenBank/DDBJ databases">
        <authorList>
            <person name="Li Z."/>
            <person name="Yang C."/>
        </authorList>
    </citation>
    <scope>NUCLEOTIDE SEQUENCE</scope>
    <source>
        <strain evidence="5">Dzin_1.0</strain>
        <tissue evidence="5">Leaf</tissue>
    </source>
</reference>
<gene>
    <name evidence="5" type="ORF">J5N97_002903</name>
</gene>
<organism evidence="5 6">
    <name type="scientific">Dioscorea zingiberensis</name>
    <dbReference type="NCBI Taxonomy" id="325984"/>
    <lineage>
        <taxon>Eukaryota</taxon>
        <taxon>Viridiplantae</taxon>
        <taxon>Streptophyta</taxon>
        <taxon>Embryophyta</taxon>
        <taxon>Tracheophyta</taxon>
        <taxon>Spermatophyta</taxon>
        <taxon>Magnoliopsida</taxon>
        <taxon>Liliopsida</taxon>
        <taxon>Dioscoreales</taxon>
        <taxon>Dioscoreaceae</taxon>
        <taxon>Dioscorea</taxon>
    </lineage>
</organism>
<keyword evidence="6" id="KW-1185">Reference proteome</keyword>
<dbReference type="PANTHER" id="PTHR48042:SF20">
    <property type="entry name" value="OS10G0163290 PROTEIN"/>
    <property type="match status" value="1"/>
</dbReference>
<dbReference type="SUPFAM" id="SSF52540">
    <property type="entry name" value="P-loop containing nucleoside triphosphate hydrolases"/>
    <property type="match status" value="1"/>
</dbReference>
<dbReference type="InterPro" id="IPR027417">
    <property type="entry name" value="P-loop_NTPase"/>
</dbReference>
<comment type="similarity">
    <text evidence="1">Belongs to the ABC transporter superfamily. ABCG family. Eye pigment precursor importer (TC 3.A.1.204) subfamily.</text>
</comment>
<dbReference type="InterPro" id="IPR052215">
    <property type="entry name" value="Plant_ABCG"/>
</dbReference>
<evidence type="ECO:0000313" key="5">
    <source>
        <dbReference type="EMBL" id="KAJ0984547.1"/>
    </source>
</evidence>
<feature type="domain" description="ABC transporter" evidence="4">
    <location>
        <begin position="55"/>
        <end position="87"/>
    </location>
</feature>
<dbReference type="Pfam" id="PF00005">
    <property type="entry name" value="ABC_tran"/>
    <property type="match status" value="1"/>
</dbReference>
<feature type="region of interest" description="Disordered" evidence="3">
    <location>
        <begin position="1"/>
        <end position="27"/>
    </location>
</feature>
<dbReference type="OrthoDB" id="785368at2759"/>
<dbReference type="EMBL" id="JAGGNH010000001">
    <property type="protein sequence ID" value="KAJ0984547.1"/>
    <property type="molecule type" value="Genomic_DNA"/>
</dbReference>
<dbReference type="InterPro" id="IPR003439">
    <property type="entry name" value="ABC_transporter-like_ATP-bd"/>
</dbReference>
<evidence type="ECO:0000313" key="6">
    <source>
        <dbReference type="Proteomes" id="UP001085076"/>
    </source>
</evidence>
<dbReference type="AlphaFoldDB" id="A0A9D5D4Z3"/>
<dbReference type="GO" id="GO:0016887">
    <property type="term" value="F:ATP hydrolysis activity"/>
    <property type="evidence" value="ECO:0007669"/>
    <property type="project" value="InterPro"/>
</dbReference>
<comment type="caution">
    <text evidence="5">The sequence shown here is derived from an EMBL/GenBank/DDBJ whole genome shotgun (WGS) entry which is preliminary data.</text>
</comment>
<sequence>MPEETIKSPAAEELMSQESHESDEMSLTGGAFLSWEDLWVMASDGKGRQLTILGGISGYAQPGEVLAIMGPSGCGKSTLLDTLAGLPSEFIPEFPRAPLHASSAYQAPS</sequence>
<dbReference type="Gene3D" id="3.40.50.300">
    <property type="entry name" value="P-loop containing nucleotide triphosphate hydrolases"/>
    <property type="match status" value="1"/>
</dbReference>
<dbReference type="Proteomes" id="UP001085076">
    <property type="component" value="Miscellaneous, Linkage group lg01"/>
</dbReference>
<evidence type="ECO:0000256" key="1">
    <source>
        <dbReference type="ARBA" id="ARBA00005814"/>
    </source>
</evidence>
<evidence type="ECO:0000259" key="4">
    <source>
        <dbReference type="Pfam" id="PF00005"/>
    </source>
</evidence>
<evidence type="ECO:0000256" key="2">
    <source>
        <dbReference type="ARBA" id="ARBA00022448"/>
    </source>
</evidence>
<reference evidence="5" key="2">
    <citation type="journal article" date="2022" name="Hortic Res">
        <title>The genome of Dioscorea zingiberensis sheds light on the biosynthesis, origin and evolution of the medicinally important diosgenin saponins.</title>
        <authorList>
            <person name="Li Y."/>
            <person name="Tan C."/>
            <person name="Li Z."/>
            <person name="Guo J."/>
            <person name="Li S."/>
            <person name="Chen X."/>
            <person name="Wang C."/>
            <person name="Dai X."/>
            <person name="Yang H."/>
            <person name="Song W."/>
            <person name="Hou L."/>
            <person name="Xu J."/>
            <person name="Tong Z."/>
            <person name="Xu A."/>
            <person name="Yuan X."/>
            <person name="Wang W."/>
            <person name="Yang Q."/>
            <person name="Chen L."/>
            <person name="Sun Z."/>
            <person name="Wang K."/>
            <person name="Pan B."/>
            <person name="Chen J."/>
            <person name="Bao Y."/>
            <person name="Liu F."/>
            <person name="Qi X."/>
            <person name="Gang D.R."/>
            <person name="Wen J."/>
            <person name="Li J."/>
        </authorList>
    </citation>
    <scope>NUCLEOTIDE SEQUENCE</scope>
    <source>
        <strain evidence="5">Dzin_1.0</strain>
    </source>
</reference>
<protein>
    <recommendedName>
        <fullName evidence="4">ABC transporter domain-containing protein</fullName>
    </recommendedName>
</protein>
<dbReference type="GO" id="GO:0005524">
    <property type="term" value="F:ATP binding"/>
    <property type="evidence" value="ECO:0007669"/>
    <property type="project" value="InterPro"/>
</dbReference>
<name>A0A9D5D4Z3_9LILI</name>
<proteinExistence type="inferred from homology"/>
<accession>A0A9D5D4Z3</accession>
<keyword evidence="2" id="KW-0813">Transport</keyword>
<dbReference type="PANTHER" id="PTHR48042">
    <property type="entry name" value="ABC TRANSPORTER G FAMILY MEMBER 11"/>
    <property type="match status" value="1"/>
</dbReference>
<evidence type="ECO:0000256" key="3">
    <source>
        <dbReference type="SAM" id="MobiDB-lite"/>
    </source>
</evidence>